<feature type="region of interest" description="Disordered" evidence="1">
    <location>
        <begin position="368"/>
        <end position="399"/>
    </location>
</feature>
<proteinExistence type="predicted"/>
<keyword evidence="3" id="KW-1185">Reference proteome</keyword>
<evidence type="ECO:0000313" key="2">
    <source>
        <dbReference type="EMBL" id="OSX75241.1"/>
    </source>
</evidence>
<feature type="compositionally biased region" description="Basic residues" evidence="1">
    <location>
        <begin position="245"/>
        <end position="263"/>
    </location>
</feature>
<dbReference type="Proteomes" id="UP000218209">
    <property type="component" value="Unassembled WGS sequence"/>
</dbReference>
<dbReference type="EMBL" id="KV918910">
    <property type="protein sequence ID" value="OSX75241.1"/>
    <property type="molecule type" value="Genomic_DNA"/>
</dbReference>
<dbReference type="OrthoDB" id="2108at2759"/>
<reference evidence="2 3" key="1">
    <citation type="submission" date="2017-03" db="EMBL/GenBank/DDBJ databases">
        <title>WGS assembly of Porphyra umbilicalis.</title>
        <authorList>
            <person name="Brawley S.H."/>
            <person name="Blouin N.A."/>
            <person name="Ficko-Blean E."/>
            <person name="Wheeler G.L."/>
            <person name="Lohr M."/>
            <person name="Goodson H.V."/>
            <person name="Jenkins J.W."/>
            <person name="Blaby-Haas C.E."/>
            <person name="Helliwell K.E."/>
            <person name="Chan C."/>
            <person name="Marriage T."/>
            <person name="Bhattacharya D."/>
            <person name="Klein A.S."/>
            <person name="Badis Y."/>
            <person name="Brodie J."/>
            <person name="Cao Y."/>
            <person name="Collen J."/>
            <person name="Dittami S.M."/>
            <person name="Gachon C.M."/>
            <person name="Green B.R."/>
            <person name="Karpowicz S."/>
            <person name="Kim J.W."/>
            <person name="Kudahl U."/>
            <person name="Lin S."/>
            <person name="Michel G."/>
            <person name="Mittag M."/>
            <person name="Olson B.J."/>
            <person name="Pangilinan J."/>
            <person name="Peng Y."/>
            <person name="Qiu H."/>
            <person name="Shu S."/>
            <person name="Singer J.T."/>
            <person name="Smith A.G."/>
            <person name="Sprecher B.N."/>
            <person name="Wagner V."/>
            <person name="Wang W."/>
            <person name="Wang Z.-Y."/>
            <person name="Yan J."/>
            <person name="Yarish C."/>
            <person name="Zoeuner-Riek S."/>
            <person name="Zhuang Y."/>
            <person name="Zou Y."/>
            <person name="Lindquist E.A."/>
            <person name="Grimwood J."/>
            <person name="Barry K."/>
            <person name="Rokhsar D.S."/>
            <person name="Schmutz J."/>
            <person name="Stiller J.W."/>
            <person name="Grossman A.R."/>
            <person name="Prochnik S.E."/>
        </authorList>
    </citation>
    <scope>NUCLEOTIDE SEQUENCE [LARGE SCALE GENOMIC DNA]</scope>
    <source>
        <strain evidence="2">4086291</strain>
    </source>
</reference>
<evidence type="ECO:0000313" key="3">
    <source>
        <dbReference type="Proteomes" id="UP000218209"/>
    </source>
</evidence>
<gene>
    <name evidence="2" type="ORF">BU14_0244s0003</name>
</gene>
<sequence>MRCDAENDIQMQAMQTPWSFNLVAQAFAAATATDSDYLRRTWASQPGWQRQMEVRLRELGWAPNAASPPWVPWWGSYGQPAFLRLGVPFPTIQDVLFAAWAHALARASEKDSGDCRRVFGVTSQQRRAPRRRLRRHRVAVTRAEHRPRQRQGVSGGQGAEEGPASAVLRASTSAAAVAAAEQLPDADELRGGGGSSNCRGVGAAAGVPGGGQCGGERFTPVAAASSRRAAAAAARRRRGALRGAYRVHRRRCSPSRASRRRRAPPAPILATDGHHARPRPYCDRQTQTRRTAAKRRWRRLRRLQPWCRATLASKKAAATTDRASPSARCAAADDRNVEATGGSTGQPRRRLRLPESLRHCVGRRLHRRNRSRHGSRHGGCHDFRHGSRHGRHHGTSVAVMGDGRCRGMRRCRRRQRHENTRGPISGFMSSASARGGSCHGRLPTNRTIAPVGPKSGTLYT</sequence>
<name>A0A1X6P303_PORUM</name>
<organism evidence="2 3">
    <name type="scientific">Porphyra umbilicalis</name>
    <name type="common">Purple laver</name>
    <name type="synonym">Red alga</name>
    <dbReference type="NCBI Taxonomy" id="2786"/>
    <lineage>
        <taxon>Eukaryota</taxon>
        <taxon>Rhodophyta</taxon>
        <taxon>Bangiophyceae</taxon>
        <taxon>Bangiales</taxon>
        <taxon>Bangiaceae</taxon>
        <taxon>Porphyra</taxon>
    </lineage>
</organism>
<protein>
    <submittedName>
        <fullName evidence="2">Uncharacterized protein</fullName>
    </submittedName>
</protein>
<accession>A0A1X6P303</accession>
<dbReference type="AlphaFoldDB" id="A0A1X6P303"/>
<feature type="region of interest" description="Disordered" evidence="1">
    <location>
        <begin position="315"/>
        <end position="349"/>
    </location>
</feature>
<feature type="compositionally biased region" description="Basic residues" evidence="1">
    <location>
        <begin position="127"/>
        <end position="149"/>
    </location>
</feature>
<feature type="region of interest" description="Disordered" evidence="1">
    <location>
        <begin position="245"/>
        <end position="290"/>
    </location>
</feature>
<feature type="region of interest" description="Disordered" evidence="1">
    <location>
        <begin position="413"/>
        <end position="460"/>
    </location>
</feature>
<feature type="compositionally biased region" description="Basic residues" evidence="1">
    <location>
        <begin position="368"/>
        <end position="378"/>
    </location>
</feature>
<evidence type="ECO:0000256" key="1">
    <source>
        <dbReference type="SAM" id="MobiDB-lite"/>
    </source>
</evidence>
<feature type="region of interest" description="Disordered" evidence="1">
    <location>
        <begin position="126"/>
        <end position="165"/>
    </location>
</feature>